<keyword evidence="3" id="KW-1185">Reference proteome</keyword>
<dbReference type="EMBL" id="BAAAYX010000035">
    <property type="protein sequence ID" value="GAA3719979.1"/>
    <property type="molecule type" value="Genomic_DNA"/>
</dbReference>
<gene>
    <name evidence="2" type="ORF">GCM10022204_45100</name>
</gene>
<feature type="compositionally biased region" description="Low complexity" evidence="1">
    <location>
        <begin position="1"/>
        <end position="40"/>
    </location>
</feature>
<name>A0ABP7EJC5_9ACTN</name>
<dbReference type="CDD" id="cd00077">
    <property type="entry name" value="HDc"/>
    <property type="match status" value="1"/>
</dbReference>
<feature type="region of interest" description="Disordered" evidence="1">
    <location>
        <begin position="1"/>
        <end position="41"/>
    </location>
</feature>
<dbReference type="PANTHER" id="PTHR21174">
    <property type="match status" value="1"/>
</dbReference>
<evidence type="ECO:0008006" key="4">
    <source>
        <dbReference type="Google" id="ProtNLM"/>
    </source>
</evidence>
<accession>A0ABP7EJC5</accession>
<protein>
    <recommendedName>
        <fullName evidence="4">Metal-dependent phosphohydrolase</fullName>
    </recommendedName>
</protein>
<sequence>MPTSDNSGPTSDSSGPTSDDAGPTNDNSGPTSDSSGPTSPADLQAIWDATLVNQAETGARVIARYAEPHRRYHGTEHLASVLARIDEFATDAHDLFLVRLAAFYHDAIYDIPYRELTNEEGSARLSVRELSRTGLEVEDLNEVSRLVRLTATHVPGSRDPNGELLCDADLAVLGSPPEAYARYVAQVTEEYAAVPRLDFVRARFRVLRDLSGRDLFTTPKGRSLNARARFNLVAECRQLVAEMRAAGISADEIGTVPAPRS</sequence>
<comment type="caution">
    <text evidence="2">The sequence shown here is derived from an EMBL/GenBank/DDBJ whole genome shotgun (WGS) entry which is preliminary data.</text>
</comment>
<dbReference type="Gene3D" id="1.10.3210.10">
    <property type="entry name" value="Hypothetical protein af1432"/>
    <property type="match status" value="1"/>
</dbReference>
<evidence type="ECO:0000313" key="3">
    <source>
        <dbReference type="Proteomes" id="UP001500051"/>
    </source>
</evidence>
<organism evidence="2 3">
    <name type="scientific">Microlunatus aurantiacus</name>
    <dbReference type="NCBI Taxonomy" id="446786"/>
    <lineage>
        <taxon>Bacteria</taxon>
        <taxon>Bacillati</taxon>
        <taxon>Actinomycetota</taxon>
        <taxon>Actinomycetes</taxon>
        <taxon>Propionibacteriales</taxon>
        <taxon>Propionibacteriaceae</taxon>
        <taxon>Microlunatus</taxon>
    </lineage>
</organism>
<dbReference type="Proteomes" id="UP001500051">
    <property type="component" value="Unassembled WGS sequence"/>
</dbReference>
<proteinExistence type="predicted"/>
<evidence type="ECO:0000313" key="2">
    <source>
        <dbReference type="EMBL" id="GAA3719979.1"/>
    </source>
</evidence>
<dbReference type="InterPro" id="IPR009218">
    <property type="entry name" value="HD_phosphohydro"/>
</dbReference>
<dbReference type="SUPFAM" id="SSF109604">
    <property type="entry name" value="HD-domain/PDEase-like"/>
    <property type="match status" value="1"/>
</dbReference>
<dbReference type="InterPro" id="IPR003607">
    <property type="entry name" value="HD/PDEase_dom"/>
</dbReference>
<evidence type="ECO:0000256" key="1">
    <source>
        <dbReference type="SAM" id="MobiDB-lite"/>
    </source>
</evidence>
<dbReference type="RefSeq" id="WP_344814723.1">
    <property type="nucleotide sequence ID" value="NZ_BAAAYX010000035.1"/>
</dbReference>
<dbReference type="PANTHER" id="PTHR21174:SF0">
    <property type="entry name" value="HD PHOSPHOHYDROLASE FAMILY PROTEIN-RELATED"/>
    <property type="match status" value="1"/>
</dbReference>
<reference evidence="3" key="1">
    <citation type="journal article" date="2019" name="Int. J. Syst. Evol. Microbiol.">
        <title>The Global Catalogue of Microorganisms (GCM) 10K type strain sequencing project: providing services to taxonomists for standard genome sequencing and annotation.</title>
        <authorList>
            <consortium name="The Broad Institute Genomics Platform"/>
            <consortium name="The Broad Institute Genome Sequencing Center for Infectious Disease"/>
            <person name="Wu L."/>
            <person name="Ma J."/>
        </authorList>
    </citation>
    <scope>NUCLEOTIDE SEQUENCE [LARGE SCALE GENOMIC DNA]</scope>
    <source>
        <strain evidence="3">JCM 16548</strain>
    </source>
</reference>